<dbReference type="InterPro" id="IPR015943">
    <property type="entry name" value="WD40/YVTN_repeat-like_dom_sf"/>
</dbReference>
<dbReference type="InterPro" id="IPR052025">
    <property type="entry name" value="Xyloglucanase_GH74"/>
</dbReference>
<dbReference type="PANTHER" id="PTHR43739">
    <property type="entry name" value="XYLOGLUCANASE (EUROFUNG)"/>
    <property type="match status" value="1"/>
</dbReference>
<dbReference type="SUPFAM" id="SSF110296">
    <property type="entry name" value="Oligoxyloglucan reducing end-specific cellobiohydrolase"/>
    <property type="match status" value="2"/>
</dbReference>
<dbReference type="CDD" id="cd15482">
    <property type="entry name" value="Sialidase_non-viral"/>
    <property type="match status" value="1"/>
</dbReference>
<dbReference type="Gene3D" id="2.130.10.10">
    <property type="entry name" value="YVTN repeat-like/Quinoprotein amine dehydrogenase"/>
    <property type="match status" value="5"/>
</dbReference>
<feature type="chain" id="PRO_5010311323" description="DUF6242 domain-containing protein" evidence="1">
    <location>
        <begin position="36"/>
        <end position="714"/>
    </location>
</feature>
<dbReference type="OrthoDB" id="9767885at2"/>
<dbReference type="InterPro" id="IPR058667">
    <property type="entry name" value="DUF6242_C"/>
</dbReference>
<dbReference type="GO" id="GO:0010411">
    <property type="term" value="P:xyloglucan metabolic process"/>
    <property type="evidence" value="ECO:0007669"/>
    <property type="project" value="TreeGrafter"/>
</dbReference>
<accession>A0A1H9FIG9</accession>
<gene>
    <name evidence="3" type="ORF">SAMN05421510_10441</name>
</gene>
<evidence type="ECO:0000313" key="4">
    <source>
        <dbReference type="Proteomes" id="UP000181998"/>
    </source>
</evidence>
<evidence type="ECO:0000313" key="3">
    <source>
        <dbReference type="EMBL" id="SEQ37704.1"/>
    </source>
</evidence>
<dbReference type="PANTHER" id="PTHR43739:SF5">
    <property type="entry name" value="EXO-ALPHA-SIALIDASE"/>
    <property type="match status" value="1"/>
</dbReference>
<feature type="domain" description="DUF6242" evidence="2">
    <location>
        <begin position="155"/>
        <end position="372"/>
    </location>
</feature>
<proteinExistence type="predicted"/>
<dbReference type="AlphaFoldDB" id="A0A1H9FIG9"/>
<evidence type="ECO:0000256" key="1">
    <source>
        <dbReference type="SAM" id="SignalP"/>
    </source>
</evidence>
<evidence type="ECO:0000259" key="2">
    <source>
        <dbReference type="Pfam" id="PF25852"/>
    </source>
</evidence>
<keyword evidence="1" id="KW-0732">Signal</keyword>
<dbReference type="Pfam" id="PF25852">
    <property type="entry name" value="DUF6242_C"/>
    <property type="match status" value="1"/>
</dbReference>
<dbReference type="Proteomes" id="UP000181998">
    <property type="component" value="Unassembled WGS sequence"/>
</dbReference>
<name>A0A1H9FIG9_9PROT</name>
<protein>
    <recommendedName>
        <fullName evidence="2">DUF6242 domain-containing protein</fullName>
    </recommendedName>
</protein>
<dbReference type="RefSeq" id="WP_074721911.1">
    <property type="nucleotide sequence ID" value="NZ_FOFX01000044.1"/>
</dbReference>
<reference evidence="3 4" key="1">
    <citation type="submission" date="2016-10" db="EMBL/GenBank/DDBJ databases">
        <authorList>
            <person name="de Groot N.N."/>
        </authorList>
    </citation>
    <scope>NUCLEOTIDE SEQUENCE [LARGE SCALE GENOMIC DNA]</scope>
    <source>
        <strain evidence="3 4">Nm9</strain>
    </source>
</reference>
<feature type="signal peptide" evidence="1">
    <location>
        <begin position="1"/>
        <end position="35"/>
    </location>
</feature>
<organism evidence="3 4">
    <name type="scientific">Nitrosomonas ureae</name>
    <dbReference type="NCBI Taxonomy" id="44577"/>
    <lineage>
        <taxon>Bacteria</taxon>
        <taxon>Pseudomonadati</taxon>
        <taxon>Pseudomonadota</taxon>
        <taxon>Betaproteobacteria</taxon>
        <taxon>Nitrosomonadales</taxon>
        <taxon>Nitrosomonadaceae</taxon>
        <taxon>Nitrosomonas</taxon>
    </lineage>
</organism>
<dbReference type="EMBL" id="FOFX01000044">
    <property type="protein sequence ID" value="SEQ37704.1"/>
    <property type="molecule type" value="Genomic_DNA"/>
</dbReference>
<sequence>MLIKLNKIQISRIRRIALTTAFSLSIGVTGMSAHAHTPHDMVLAFAASPNYANDKTMFMANIGAYTGWRYDEILRSTDGGLTWTDIPNGINHPYELSTLRVSPKFSTDQTVFAGFQGRAGVYRSTNRGDSWESYNTGLAASNLIVKKMEVAESSTGHVLFFADANGALFRRPSANANWVQVLDKTNKVTVIAISPDYATDNTLVIASNTGDLRKSTNGGNDWTNMGNPTGTIIHDIAIAPGGASEIFLATPSFGIFYSNDGGITFINKGNNLPNEAINNIAISPNYAIDRTVFCTSLTQSVFKSTDQGNNWTLFNSGAKVTQQTALLNEMTDLQISRTYSTDKTIFLPIFDGLFISRNGGTTWLQRQTRMGLMTGLALSTSFDSDQDMIATTYVGRGIAISANGGTTWSTSGWPNPIGRKMNFFDSQVVRNPNGSRTVVSATSGGIGNSVDFGESWVVNHVPRFLAIDPDPVTFTVLAASPNFANDKEIYLGTRFHGVIQTKDAGKTLRLQHGVPLTHPITSVVVSPNYANDRTAFAATRAGQVWRTQDGGDTFLRVGASSIVSIGWAGQRYTWIAVSPRFATDNLVIVGTNNGIYRSTNRGNTWTKETHASVGLNAVIQQVEFSPNFGTTDRNIFVNVRGKGLFRANLNGGGAVTASQNITLSLLENENIQFTEFQISPTYAVDSTILGAARKNIYKSTNGGLTWAVAGFPDN</sequence>